<dbReference type="PANTHER" id="PTHR23360">
    <property type="entry name" value="G-PROTEIN COUPLED RECEPTORS FAMILY 1 PROFILE DOMAIN-CONTAINING PROTEIN-RELATED"/>
    <property type="match status" value="1"/>
</dbReference>
<comment type="subcellular location">
    <subcellularLocation>
        <location evidence="1">Membrane</location>
    </subcellularLocation>
</comment>
<dbReference type="GO" id="GO:0004930">
    <property type="term" value="F:G protein-coupled receptor activity"/>
    <property type="evidence" value="ECO:0007669"/>
    <property type="project" value="InterPro"/>
</dbReference>
<evidence type="ECO:0000256" key="3">
    <source>
        <dbReference type="ARBA" id="ARBA00022989"/>
    </source>
</evidence>
<feature type="transmembrane region" description="Helical" evidence="5">
    <location>
        <begin position="6"/>
        <end position="30"/>
    </location>
</feature>
<dbReference type="InterPro" id="IPR019424">
    <property type="entry name" value="7TM_GPCR_Srsx"/>
</dbReference>
<accession>A0A7I5EEC5</accession>
<evidence type="ECO:0000256" key="5">
    <source>
        <dbReference type="SAM" id="Phobius"/>
    </source>
</evidence>
<dbReference type="OrthoDB" id="5800319at2759"/>
<evidence type="ECO:0000256" key="2">
    <source>
        <dbReference type="ARBA" id="ARBA00022692"/>
    </source>
</evidence>
<dbReference type="InterPro" id="IPR047130">
    <property type="entry name" value="7TM_GPCR_Srsx_nematod"/>
</dbReference>
<keyword evidence="6" id="KW-1185">Reference proteome</keyword>
<dbReference type="Pfam" id="PF10320">
    <property type="entry name" value="7TM_GPCR_Srsx"/>
    <property type="match status" value="1"/>
</dbReference>
<keyword evidence="2 5" id="KW-0812">Transmembrane</keyword>
<evidence type="ECO:0000313" key="6">
    <source>
        <dbReference type="Proteomes" id="UP000025227"/>
    </source>
</evidence>
<evidence type="ECO:0000313" key="7">
    <source>
        <dbReference type="WBParaSite" id="HCON_00175370-00001"/>
    </source>
</evidence>
<evidence type="ECO:0000256" key="4">
    <source>
        <dbReference type="ARBA" id="ARBA00023136"/>
    </source>
</evidence>
<feature type="transmembrane region" description="Helical" evidence="5">
    <location>
        <begin position="82"/>
        <end position="106"/>
    </location>
</feature>
<evidence type="ECO:0000256" key="1">
    <source>
        <dbReference type="ARBA" id="ARBA00004370"/>
    </source>
</evidence>
<keyword evidence="3 5" id="KW-1133">Transmembrane helix</keyword>
<dbReference type="Proteomes" id="UP000025227">
    <property type="component" value="Unplaced"/>
</dbReference>
<proteinExistence type="predicted"/>
<dbReference type="PANTHER" id="PTHR23360:SF37">
    <property type="entry name" value="G-PROTEIN COUPLED RECEPTORS FAMILY 1 PROFILE DOMAIN-CONTAINING PROTEIN"/>
    <property type="match status" value="1"/>
</dbReference>
<feature type="transmembrane region" description="Helical" evidence="5">
    <location>
        <begin position="42"/>
        <end position="62"/>
    </location>
</feature>
<dbReference type="InterPro" id="IPR000276">
    <property type="entry name" value="GPCR_Rhodpsn"/>
</dbReference>
<organism evidence="6 7">
    <name type="scientific">Haemonchus contortus</name>
    <name type="common">Barber pole worm</name>
    <dbReference type="NCBI Taxonomy" id="6289"/>
    <lineage>
        <taxon>Eukaryota</taxon>
        <taxon>Metazoa</taxon>
        <taxon>Ecdysozoa</taxon>
        <taxon>Nematoda</taxon>
        <taxon>Chromadorea</taxon>
        <taxon>Rhabditida</taxon>
        <taxon>Rhabditina</taxon>
        <taxon>Rhabditomorpha</taxon>
        <taxon>Strongyloidea</taxon>
        <taxon>Trichostrongylidae</taxon>
        <taxon>Haemonchus</taxon>
    </lineage>
</organism>
<sequence length="170" mass="19066">SFHFILLPCVIFLAAIFGLSGNISMVYAVVKYKRVHLKHGMLLCFLCIYESIGLAYESLSAVRMLTNSASMKRSDCFPYLSPYIATLTMQAVMMILLPVDILFSLLVPLTHRCMPYRVYALLVRIPCICIASCSIISGSIMMDDDGCLLFCSLPYFLSCFLLFLNNPCLL</sequence>
<dbReference type="GO" id="GO:0016020">
    <property type="term" value="C:membrane"/>
    <property type="evidence" value="ECO:0007669"/>
    <property type="project" value="UniProtKB-SubCell"/>
</dbReference>
<keyword evidence="4 5" id="KW-0472">Membrane</keyword>
<protein>
    <submittedName>
        <fullName evidence="7">G_PROTEIN_RECEP_F1_2 domain-containing protein</fullName>
    </submittedName>
</protein>
<dbReference type="WBParaSite" id="HCON_00175370-00001">
    <property type="protein sequence ID" value="HCON_00175370-00001"/>
    <property type="gene ID" value="HCON_00175370"/>
</dbReference>
<dbReference type="SMART" id="SM01381">
    <property type="entry name" value="7TM_GPCR_Srsx"/>
    <property type="match status" value="1"/>
</dbReference>
<name>A0A7I5EEC5_HAECO</name>
<reference evidence="7" key="1">
    <citation type="submission" date="2020-12" db="UniProtKB">
        <authorList>
            <consortium name="WormBaseParasite"/>
        </authorList>
    </citation>
    <scope>IDENTIFICATION</scope>
    <source>
        <strain evidence="7">MHco3</strain>
    </source>
</reference>
<feature type="transmembrane region" description="Helical" evidence="5">
    <location>
        <begin position="146"/>
        <end position="164"/>
    </location>
</feature>
<dbReference type="AlphaFoldDB" id="A0A7I5EEC5"/>
<feature type="transmembrane region" description="Helical" evidence="5">
    <location>
        <begin position="118"/>
        <end position="140"/>
    </location>
</feature>